<dbReference type="InterPro" id="IPR011530">
    <property type="entry name" value="rRNA_adenine_dimethylase"/>
</dbReference>
<dbReference type="Proteomes" id="UP000007934">
    <property type="component" value="Chromosome"/>
</dbReference>
<sequence>MALLGQHFLHDAFYLDQILQSIPYEHFNNEVQLVEIGVGLGDLTTRLLDRLGSKTLIAYEVDRALAIGLKSRLSPASWARLELVVGDVMERKGVGNGTYDVLANTRLRVPRVGFLCDRPYFLVSNLPYYIATPIIARALRDSLCVGMVVMTQLEVGLKFCAHVGSKDYGALSVLAGLTCTRRELCFEVPKEAFNPPPKVRSSVIALIKHPLQDCAPSLEVIELETALKQCFQANRKTLSNNLKGICSPEVLQTFLSRHGLKPQARPHELSPTDYLDLACDLIQQSKIGAYHG</sequence>
<dbReference type="InterPro" id="IPR001737">
    <property type="entry name" value="KsgA/Erm"/>
</dbReference>
<feature type="domain" description="Ribosomal RNA adenine methylase transferase N-terminal" evidence="8">
    <location>
        <begin position="26"/>
        <end position="210"/>
    </location>
</feature>
<dbReference type="PROSITE" id="PS51689">
    <property type="entry name" value="SAM_RNA_A_N6_MT"/>
    <property type="match status" value="1"/>
</dbReference>
<reference evidence="9 10" key="1">
    <citation type="journal article" date="2011" name="Genome Biol. Evol.">
        <title>Comparative whole genome sequence analysis of the carcinogenic bacterial model pathogen Helicobacter felis.</title>
        <authorList>
            <person name="Arnold I.C."/>
            <person name="Zigova Z."/>
            <person name="Holden M."/>
            <person name="Lawley T.D."/>
            <person name="Rad R."/>
            <person name="Dougan G."/>
            <person name="Falkow S."/>
            <person name="Bentley S.D."/>
            <person name="Muller A."/>
        </authorList>
    </citation>
    <scope>NUCLEOTIDE SEQUENCE [LARGE SCALE GENOMIC DNA]</scope>
    <source>
        <strain evidence="10">ATCC 49179 / CCUG 28539 / NCTC 12436 / CS1</strain>
    </source>
</reference>
<dbReference type="GO" id="GO:0003723">
    <property type="term" value="F:RNA binding"/>
    <property type="evidence" value="ECO:0007669"/>
    <property type="project" value="UniProtKB-UniRule"/>
</dbReference>
<gene>
    <name evidence="9" type="primary">ksgA</name>
    <name evidence="9" type="ordered locus">Hfelis_11390</name>
</gene>
<dbReference type="SMART" id="SM00650">
    <property type="entry name" value="rADc"/>
    <property type="match status" value="1"/>
</dbReference>
<dbReference type="RefSeq" id="WP_013469587.1">
    <property type="nucleotide sequence ID" value="NC_014810.2"/>
</dbReference>
<dbReference type="InterPro" id="IPR023165">
    <property type="entry name" value="rRNA_Ade_diMease-like_C"/>
</dbReference>
<keyword evidence="2" id="KW-0698">rRNA processing</keyword>
<feature type="binding site" evidence="7">
    <location>
        <position position="87"/>
    </location>
    <ligand>
        <name>S-adenosyl-L-methionine</name>
        <dbReference type="ChEBI" id="CHEBI:59789"/>
    </ligand>
</feature>
<dbReference type="PROSITE" id="PS01131">
    <property type="entry name" value="RRNA_A_DIMETH"/>
    <property type="match status" value="1"/>
</dbReference>
<feature type="binding site" evidence="7">
    <location>
        <position position="37"/>
    </location>
    <ligand>
        <name>S-adenosyl-L-methionine</name>
        <dbReference type="ChEBI" id="CHEBI:59789"/>
    </ligand>
</feature>
<feature type="binding site" evidence="7">
    <location>
        <position position="7"/>
    </location>
    <ligand>
        <name>S-adenosyl-L-methionine</name>
        <dbReference type="ChEBI" id="CHEBI:59789"/>
    </ligand>
</feature>
<dbReference type="eggNOG" id="COG0030">
    <property type="taxonomic scope" value="Bacteria"/>
</dbReference>
<comment type="similarity">
    <text evidence="7">Belongs to the class I-like SAM-binding methyltransferase superfamily. rRNA adenine N(6)-methyltransferase family.</text>
</comment>
<dbReference type="GO" id="GO:0000179">
    <property type="term" value="F:rRNA (adenine-N6,N6-)-dimethyltransferase activity"/>
    <property type="evidence" value="ECO:0007669"/>
    <property type="project" value="UniProtKB-UniRule"/>
</dbReference>
<evidence type="ECO:0000256" key="4">
    <source>
        <dbReference type="ARBA" id="ARBA00022679"/>
    </source>
</evidence>
<dbReference type="InterPro" id="IPR020598">
    <property type="entry name" value="rRNA_Ade_methylase_Trfase_N"/>
</dbReference>
<dbReference type="Gene3D" id="1.10.8.100">
    <property type="entry name" value="Ribosomal RNA adenine dimethylase-like, domain 2"/>
    <property type="match status" value="1"/>
</dbReference>
<dbReference type="InterPro" id="IPR029063">
    <property type="entry name" value="SAM-dependent_MTases_sf"/>
</dbReference>
<dbReference type="OrthoDB" id="9814755at2"/>
<evidence type="ECO:0000259" key="8">
    <source>
        <dbReference type="SMART" id="SM00650"/>
    </source>
</evidence>
<proteinExistence type="inferred from homology"/>
<dbReference type="EC" id="2.1.1.-" evidence="9"/>
<dbReference type="AlphaFoldDB" id="E7A8U2"/>
<feature type="binding site" evidence="7">
    <location>
        <position position="60"/>
    </location>
    <ligand>
        <name>S-adenosyl-L-methionine</name>
        <dbReference type="ChEBI" id="CHEBI:59789"/>
    </ligand>
</feature>
<evidence type="ECO:0000256" key="2">
    <source>
        <dbReference type="ARBA" id="ARBA00022552"/>
    </source>
</evidence>
<accession>E7A8U2</accession>
<protein>
    <submittedName>
        <fullName evidence="9">Dimethyladenosine transferase (16S rRNA dimethylase)</fullName>
        <ecNumber evidence="9">2.1.1.-</ecNumber>
    </submittedName>
</protein>
<organism evidence="9 10">
    <name type="scientific">Helicobacter felis (strain ATCC 49179 / CCUG 28539 / NCTC 12436 / CS1)</name>
    <dbReference type="NCBI Taxonomy" id="936155"/>
    <lineage>
        <taxon>Bacteria</taxon>
        <taxon>Pseudomonadati</taxon>
        <taxon>Campylobacterota</taxon>
        <taxon>Epsilonproteobacteria</taxon>
        <taxon>Campylobacterales</taxon>
        <taxon>Helicobacteraceae</taxon>
        <taxon>Helicobacter</taxon>
    </lineage>
</organism>
<evidence type="ECO:0000313" key="9">
    <source>
        <dbReference type="EMBL" id="CBY83223.1"/>
    </source>
</evidence>
<dbReference type="Pfam" id="PF00398">
    <property type="entry name" value="RrnaAD"/>
    <property type="match status" value="1"/>
</dbReference>
<evidence type="ECO:0000313" key="10">
    <source>
        <dbReference type="Proteomes" id="UP000007934"/>
    </source>
</evidence>
<dbReference type="NCBIfam" id="TIGR00755">
    <property type="entry name" value="ksgA"/>
    <property type="match status" value="1"/>
</dbReference>
<dbReference type="STRING" id="936155.HFELIS_11390"/>
<keyword evidence="4 7" id="KW-0808">Transferase</keyword>
<feature type="binding site" evidence="7">
    <location>
        <position position="9"/>
    </location>
    <ligand>
        <name>S-adenosyl-L-methionine</name>
        <dbReference type="ChEBI" id="CHEBI:59789"/>
    </ligand>
</feature>
<keyword evidence="3 7" id="KW-0489">Methyltransferase</keyword>
<evidence type="ECO:0000256" key="6">
    <source>
        <dbReference type="ARBA" id="ARBA00022884"/>
    </source>
</evidence>
<keyword evidence="1" id="KW-0963">Cytoplasm</keyword>
<evidence type="ECO:0000256" key="1">
    <source>
        <dbReference type="ARBA" id="ARBA00022490"/>
    </source>
</evidence>
<dbReference type="HOGENOM" id="CLU_041220_0_2_7"/>
<dbReference type="KEGG" id="hfe:HFELIS_11390"/>
<evidence type="ECO:0000256" key="7">
    <source>
        <dbReference type="PROSITE-ProRule" id="PRU01026"/>
    </source>
</evidence>
<dbReference type="Gene3D" id="3.40.50.150">
    <property type="entry name" value="Vaccinia Virus protein VP39"/>
    <property type="match status" value="1"/>
</dbReference>
<evidence type="ECO:0000256" key="3">
    <source>
        <dbReference type="ARBA" id="ARBA00022603"/>
    </source>
</evidence>
<dbReference type="InterPro" id="IPR020596">
    <property type="entry name" value="rRNA_Ade_Mease_Trfase_CS"/>
</dbReference>
<keyword evidence="10" id="KW-1185">Reference proteome</keyword>
<dbReference type="EMBL" id="FQ670179">
    <property type="protein sequence ID" value="CBY83223.1"/>
    <property type="molecule type" value="Genomic_DNA"/>
</dbReference>
<feature type="binding site" evidence="7">
    <location>
        <position position="125"/>
    </location>
    <ligand>
        <name>S-adenosyl-L-methionine</name>
        <dbReference type="ChEBI" id="CHEBI:59789"/>
    </ligand>
</feature>
<keyword evidence="5 7" id="KW-0949">S-adenosyl-L-methionine</keyword>
<name>E7A8U2_HELFC</name>
<dbReference type="PANTHER" id="PTHR11727">
    <property type="entry name" value="DIMETHYLADENOSINE TRANSFERASE"/>
    <property type="match status" value="1"/>
</dbReference>
<keyword evidence="6 7" id="KW-0694">RNA-binding</keyword>
<dbReference type="GO" id="GO:0005829">
    <property type="term" value="C:cytosol"/>
    <property type="evidence" value="ECO:0007669"/>
    <property type="project" value="TreeGrafter"/>
</dbReference>
<dbReference type="PANTHER" id="PTHR11727:SF7">
    <property type="entry name" value="DIMETHYLADENOSINE TRANSFERASE-RELATED"/>
    <property type="match status" value="1"/>
</dbReference>
<dbReference type="SUPFAM" id="SSF53335">
    <property type="entry name" value="S-adenosyl-L-methionine-dependent methyltransferases"/>
    <property type="match status" value="1"/>
</dbReference>
<evidence type="ECO:0000256" key="5">
    <source>
        <dbReference type="ARBA" id="ARBA00022691"/>
    </source>
</evidence>
<dbReference type="GeneID" id="36134528"/>